<dbReference type="InterPro" id="IPR010923">
    <property type="entry name" value="T(6)A37_SUA5"/>
</dbReference>
<evidence type="ECO:0000256" key="11">
    <source>
        <dbReference type="ARBA" id="ARBA00029774"/>
    </source>
</evidence>
<dbReference type="InterPro" id="IPR038385">
    <property type="entry name" value="Sua5/YwlC_C"/>
</dbReference>
<keyword evidence="16" id="KW-1185">Reference proteome</keyword>
<dbReference type="InterPro" id="IPR017945">
    <property type="entry name" value="DHBP_synth_RibB-like_a/b_dom"/>
</dbReference>
<keyword evidence="9 13" id="KW-0547">Nucleotide-binding</keyword>
<feature type="domain" description="YrdC-like" evidence="14">
    <location>
        <begin position="43"/>
        <end position="231"/>
    </location>
</feature>
<dbReference type="PANTHER" id="PTHR17490:SF16">
    <property type="entry name" value="THREONYLCARBAMOYL-AMP SYNTHASE"/>
    <property type="match status" value="1"/>
</dbReference>
<evidence type="ECO:0000256" key="7">
    <source>
        <dbReference type="ARBA" id="ARBA00022694"/>
    </source>
</evidence>
<dbReference type="EC" id="2.7.7.87" evidence="3 13"/>
<comment type="similarity">
    <text evidence="2 13">Belongs to the SUA5 family.</text>
</comment>
<dbReference type="PROSITE" id="PS51163">
    <property type="entry name" value="YRDC"/>
    <property type="match status" value="1"/>
</dbReference>
<dbReference type="Proteomes" id="UP000186666">
    <property type="component" value="Unassembled WGS sequence"/>
</dbReference>
<evidence type="ECO:0000256" key="9">
    <source>
        <dbReference type="ARBA" id="ARBA00022741"/>
    </source>
</evidence>
<dbReference type="InterPro" id="IPR005145">
    <property type="entry name" value="Sua5_C"/>
</dbReference>
<comment type="catalytic activity">
    <reaction evidence="12 13">
        <text>L-threonine + hydrogencarbonate + ATP = L-threonylcarbamoyladenylate + diphosphate + H2O</text>
        <dbReference type="Rhea" id="RHEA:36407"/>
        <dbReference type="ChEBI" id="CHEBI:15377"/>
        <dbReference type="ChEBI" id="CHEBI:17544"/>
        <dbReference type="ChEBI" id="CHEBI:30616"/>
        <dbReference type="ChEBI" id="CHEBI:33019"/>
        <dbReference type="ChEBI" id="CHEBI:57926"/>
        <dbReference type="ChEBI" id="CHEBI:73682"/>
        <dbReference type="EC" id="2.7.7.87"/>
    </reaction>
</comment>
<keyword evidence="7 13" id="KW-0819">tRNA processing</keyword>
<accession>A0ABY1K702</accession>
<dbReference type="NCBIfam" id="TIGR00057">
    <property type="entry name" value="L-threonylcarbamoyladenylate synthase"/>
    <property type="match status" value="1"/>
</dbReference>
<protein>
    <recommendedName>
        <fullName evidence="4 13">Threonylcarbamoyl-AMP synthase</fullName>
        <shortName evidence="13">TC-AMP synthase</shortName>
        <ecNumber evidence="3 13">2.7.7.87</ecNumber>
    </recommendedName>
    <alternativeName>
        <fullName evidence="11 13">L-threonylcarbamoyladenylate synthase</fullName>
    </alternativeName>
</protein>
<name>A0ABY1K702_9BACL</name>
<evidence type="ECO:0000256" key="6">
    <source>
        <dbReference type="ARBA" id="ARBA00022679"/>
    </source>
</evidence>
<proteinExistence type="inferred from homology"/>
<evidence type="ECO:0000259" key="14">
    <source>
        <dbReference type="PROSITE" id="PS51163"/>
    </source>
</evidence>
<dbReference type="SUPFAM" id="SSF55821">
    <property type="entry name" value="YrdC/RibB"/>
    <property type="match status" value="1"/>
</dbReference>
<evidence type="ECO:0000256" key="4">
    <source>
        <dbReference type="ARBA" id="ARBA00015492"/>
    </source>
</evidence>
<dbReference type="Gene3D" id="3.40.50.11030">
    <property type="entry name" value="Threonylcarbamoyl-AMP synthase, C-terminal domain"/>
    <property type="match status" value="1"/>
</dbReference>
<evidence type="ECO:0000256" key="8">
    <source>
        <dbReference type="ARBA" id="ARBA00022695"/>
    </source>
</evidence>
<dbReference type="Gene3D" id="3.90.870.10">
    <property type="entry name" value="DHBP synthase"/>
    <property type="match status" value="1"/>
</dbReference>
<evidence type="ECO:0000256" key="12">
    <source>
        <dbReference type="ARBA" id="ARBA00048366"/>
    </source>
</evidence>
<dbReference type="RefSeq" id="WP_068584002.1">
    <property type="nucleotide sequence ID" value="NZ_FTNK01000011.1"/>
</dbReference>
<dbReference type="PANTHER" id="PTHR17490">
    <property type="entry name" value="SUA5"/>
    <property type="match status" value="1"/>
</dbReference>
<comment type="function">
    <text evidence="13">Required for the formation of a threonylcarbamoyl group on adenosine at position 37 (t(6)A37) in tRNAs that read codons beginning with adenine.</text>
</comment>
<dbReference type="EMBL" id="FTNK01000011">
    <property type="protein sequence ID" value="SIR34984.1"/>
    <property type="molecule type" value="Genomic_DNA"/>
</dbReference>
<evidence type="ECO:0000256" key="5">
    <source>
        <dbReference type="ARBA" id="ARBA00022490"/>
    </source>
</evidence>
<evidence type="ECO:0000256" key="10">
    <source>
        <dbReference type="ARBA" id="ARBA00022840"/>
    </source>
</evidence>
<keyword evidence="10 13" id="KW-0067">ATP-binding</keyword>
<keyword evidence="8 13" id="KW-0548">Nucleotidyltransferase</keyword>
<dbReference type="PIRSF" id="PIRSF004930">
    <property type="entry name" value="Tln_factor_SUA5"/>
    <property type="match status" value="1"/>
</dbReference>
<dbReference type="Pfam" id="PF03481">
    <property type="entry name" value="Sua5_C"/>
    <property type="match status" value="1"/>
</dbReference>
<dbReference type="InterPro" id="IPR050156">
    <property type="entry name" value="TC-AMP_synthase_SUA5"/>
</dbReference>
<evidence type="ECO:0000256" key="13">
    <source>
        <dbReference type="PIRNR" id="PIRNR004930"/>
    </source>
</evidence>
<keyword evidence="6 13" id="KW-0808">Transferase</keyword>
<gene>
    <name evidence="15" type="ORF">SAMN05421578_111135</name>
</gene>
<evidence type="ECO:0000256" key="3">
    <source>
        <dbReference type="ARBA" id="ARBA00012584"/>
    </source>
</evidence>
<comment type="caution">
    <text evidence="15">The sequence shown here is derived from an EMBL/GenBank/DDBJ whole genome shotgun (WGS) entry which is preliminary data.</text>
</comment>
<dbReference type="Pfam" id="PF01300">
    <property type="entry name" value="Sua5_yciO_yrdC"/>
    <property type="match status" value="1"/>
</dbReference>
<evidence type="ECO:0000256" key="1">
    <source>
        <dbReference type="ARBA" id="ARBA00004496"/>
    </source>
</evidence>
<evidence type="ECO:0000256" key="2">
    <source>
        <dbReference type="ARBA" id="ARBA00007663"/>
    </source>
</evidence>
<evidence type="ECO:0000313" key="16">
    <source>
        <dbReference type="Proteomes" id="UP000186666"/>
    </source>
</evidence>
<dbReference type="InterPro" id="IPR006070">
    <property type="entry name" value="Sua5-like_dom"/>
</dbReference>
<reference evidence="15 16" key="1">
    <citation type="submission" date="2017-01" db="EMBL/GenBank/DDBJ databases">
        <authorList>
            <person name="Varghese N."/>
            <person name="Submissions S."/>
        </authorList>
    </citation>
    <scope>NUCLEOTIDE SEQUENCE [LARGE SCALE GENOMIC DNA]</scope>
    <source>
        <strain evidence="15 16">ATCC 23464</strain>
    </source>
</reference>
<organism evidence="15 16">
    <name type="scientific">Paenibacillus macquariensis</name>
    <dbReference type="NCBI Taxonomy" id="948756"/>
    <lineage>
        <taxon>Bacteria</taxon>
        <taxon>Bacillati</taxon>
        <taxon>Bacillota</taxon>
        <taxon>Bacilli</taxon>
        <taxon>Bacillales</taxon>
        <taxon>Paenibacillaceae</taxon>
        <taxon>Paenibacillus</taxon>
    </lineage>
</organism>
<sequence length="403" mass="42338">MTHSLDKGMDNRAERIGMTTAYWNVQSLSEEGIESAKQDSTTRQAMGEAAALLRKGGIVAFPTETVYGLGADARSTAAVEAVFAAKGRPSDNPLIVHIAERSQLEELVTDIPPVALTLMDMYWPGPLTIVLPLRPNVLSTRVTAGLDTVGIRMPDHRVALALIKGADCPIAAPSANRSGRPSPTLASHVQEDLNGRIDGILDGGPAGVGLESTVVRVFSNGDIQVLRPGGITIEQLGKVKGANVIVVGGADEEAQTAISPGLMTGSAHVKTVDSEAPRSPGVKYTHYAPQGELSIVRGSSPQAVATSIKLLLDKASHVGTVTGLLAFEEHMPFYGLNPANVVISLGSIDTPAEAAHKLYTSLRLFDEMGVAYMLSEACPEEGLGEAIMNRLVKAAGGRIIDIE</sequence>
<evidence type="ECO:0000313" key="15">
    <source>
        <dbReference type="EMBL" id="SIR34984.1"/>
    </source>
</evidence>
<keyword evidence="5 13" id="KW-0963">Cytoplasm</keyword>
<comment type="subcellular location">
    <subcellularLocation>
        <location evidence="1 13">Cytoplasm</location>
    </subcellularLocation>
</comment>